<evidence type="ECO:0000313" key="1">
    <source>
        <dbReference type="EMBL" id="QHU08141.1"/>
    </source>
</evidence>
<sequence length="167" mass="19911">MISFIIRFKSNIEFGPIHLPLKTSSKSERALGVLAIQEMMRKNRNTQDVLARQYFRDYNKSHVIMQLNKYGFYCDNYYDYQSHTDYWICFAIDSPGLSVFRTYSLTLTGFRTTKSQECLSDIQNTYQNMSDLFRKRVAKRIEMLALEDEKCDQAFDEQYILLFINYM</sequence>
<reference evidence="1" key="1">
    <citation type="journal article" date="2020" name="Nature">
        <title>Giant virus diversity and host interactions through global metagenomics.</title>
        <authorList>
            <person name="Schulz F."/>
            <person name="Roux S."/>
            <person name="Paez-Espino D."/>
            <person name="Jungbluth S."/>
            <person name="Walsh D.A."/>
            <person name="Denef V.J."/>
            <person name="McMahon K.D."/>
            <person name="Konstantinidis K.T."/>
            <person name="Eloe-Fadrosh E.A."/>
            <person name="Kyrpides N.C."/>
            <person name="Woyke T."/>
        </authorList>
    </citation>
    <scope>NUCLEOTIDE SEQUENCE</scope>
    <source>
        <strain evidence="1">GVMAG-S-1062768-28</strain>
    </source>
</reference>
<proteinExistence type="predicted"/>
<dbReference type="AlphaFoldDB" id="A0A6C0JTB3"/>
<name>A0A6C0JTB3_9ZZZZ</name>
<dbReference type="EMBL" id="MN740695">
    <property type="protein sequence ID" value="QHU08141.1"/>
    <property type="molecule type" value="Genomic_DNA"/>
</dbReference>
<organism evidence="1">
    <name type="scientific">viral metagenome</name>
    <dbReference type="NCBI Taxonomy" id="1070528"/>
    <lineage>
        <taxon>unclassified sequences</taxon>
        <taxon>metagenomes</taxon>
        <taxon>organismal metagenomes</taxon>
    </lineage>
</organism>
<accession>A0A6C0JTB3</accession>
<protein>
    <submittedName>
        <fullName evidence="1">Uncharacterized protein</fullName>
    </submittedName>
</protein>